<dbReference type="Pfam" id="PF06580">
    <property type="entry name" value="His_kinase"/>
    <property type="match status" value="1"/>
</dbReference>
<dbReference type="AlphaFoldDB" id="A0A926Y180"/>
<proteinExistence type="predicted"/>
<name>A0A926Y180_9BACT</name>
<organism evidence="3 4">
    <name type="scientific">Spirosoma profusum</name>
    <dbReference type="NCBI Taxonomy" id="2771354"/>
    <lineage>
        <taxon>Bacteria</taxon>
        <taxon>Pseudomonadati</taxon>
        <taxon>Bacteroidota</taxon>
        <taxon>Cytophagia</taxon>
        <taxon>Cytophagales</taxon>
        <taxon>Cytophagaceae</taxon>
        <taxon>Spirosoma</taxon>
    </lineage>
</organism>
<dbReference type="RefSeq" id="WP_190891309.1">
    <property type="nucleotide sequence ID" value="NZ_JACWZY010000034.1"/>
</dbReference>
<accession>A0A926Y180</accession>
<feature type="transmembrane region" description="Helical" evidence="1">
    <location>
        <begin position="74"/>
        <end position="92"/>
    </location>
</feature>
<reference evidence="3" key="1">
    <citation type="submission" date="2020-09" db="EMBL/GenBank/DDBJ databases">
        <authorList>
            <person name="Kim M.K."/>
        </authorList>
    </citation>
    <scope>NUCLEOTIDE SEQUENCE</scope>
    <source>
        <strain evidence="3">BT702</strain>
    </source>
</reference>
<sequence length="321" mass="37593">MLFTYPLAYGLLPLLFRRRLGLFVVGVLLLYTFSWFQFDASIYLLQYALTQWFSYTPNYQVDTWFFSTNFPGDFFVLTVFGAGLFIGLKLYGEWEKKQTEAQQLEREKLTQELDLLKLQINPHLLFGTLTVLYQLTNQRSKQAPQVALNLAHFLRYVLYESRAENLPLSHEIDLINQYIFLQQTLYSDTLNISFTARGSIDLWRIEPLLFFSIIEKIIQQVVGEQSHEQLPQTTWVSIDLLAENSQLILKVVSELHQPNQETDRSIKLNELKKQLNLYYPEKHRLAIWQENQIQVITLTLSKSVSDPMPSAIGMNRIRNEN</sequence>
<comment type="caution">
    <text evidence="3">The sequence shown here is derived from an EMBL/GenBank/DDBJ whole genome shotgun (WGS) entry which is preliminary data.</text>
</comment>
<protein>
    <submittedName>
        <fullName evidence="3">Histidine kinase</fullName>
    </submittedName>
</protein>
<evidence type="ECO:0000256" key="1">
    <source>
        <dbReference type="SAM" id="Phobius"/>
    </source>
</evidence>
<keyword evidence="3" id="KW-0418">Kinase</keyword>
<dbReference type="GO" id="GO:0000155">
    <property type="term" value="F:phosphorelay sensor kinase activity"/>
    <property type="evidence" value="ECO:0007669"/>
    <property type="project" value="InterPro"/>
</dbReference>
<keyword evidence="1" id="KW-0472">Membrane</keyword>
<evidence type="ECO:0000313" key="3">
    <source>
        <dbReference type="EMBL" id="MBD2704602.1"/>
    </source>
</evidence>
<feature type="transmembrane region" description="Helical" evidence="1">
    <location>
        <begin position="20"/>
        <end position="38"/>
    </location>
</feature>
<dbReference type="InterPro" id="IPR050640">
    <property type="entry name" value="Bact_2-comp_sensor_kinase"/>
</dbReference>
<keyword evidence="1" id="KW-0812">Transmembrane</keyword>
<dbReference type="InterPro" id="IPR010559">
    <property type="entry name" value="Sig_transdc_His_kin_internal"/>
</dbReference>
<dbReference type="GO" id="GO:0016020">
    <property type="term" value="C:membrane"/>
    <property type="evidence" value="ECO:0007669"/>
    <property type="project" value="InterPro"/>
</dbReference>
<dbReference type="EMBL" id="JACWZY010000034">
    <property type="protein sequence ID" value="MBD2704602.1"/>
    <property type="molecule type" value="Genomic_DNA"/>
</dbReference>
<gene>
    <name evidence="3" type="ORF">IC229_28445</name>
</gene>
<evidence type="ECO:0000313" key="4">
    <source>
        <dbReference type="Proteomes" id="UP000598820"/>
    </source>
</evidence>
<feature type="domain" description="Signal transduction histidine kinase internal region" evidence="2">
    <location>
        <begin position="112"/>
        <end position="189"/>
    </location>
</feature>
<keyword evidence="4" id="KW-1185">Reference proteome</keyword>
<evidence type="ECO:0000259" key="2">
    <source>
        <dbReference type="Pfam" id="PF06580"/>
    </source>
</evidence>
<dbReference type="PANTHER" id="PTHR34220:SF7">
    <property type="entry name" value="SENSOR HISTIDINE KINASE YPDA"/>
    <property type="match status" value="1"/>
</dbReference>
<dbReference type="PANTHER" id="PTHR34220">
    <property type="entry name" value="SENSOR HISTIDINE KINASE YPDA"/>
    <property type="match status" value="1"/>
</dbReference>
<dbReference type="Proteomes" id="UP000598820">
    <property type="component" value="Unassembled WGS sequence"/>
</dbReference>
<keyword evidence="1" id="KW-1133">Transmembrane helix</keyword>
<keyword evidence="3" id="KW-0808">Transferase</keyword>